<evidence type="ECO:0000313" key="3">
    <source>
        <dbReference type="EMBL" id="GEE00927.1"/>
    </source>
</evidence>
<keyword evidence="2" id="KW-0732">Signal</keyword>
<name>A0A7I9V6L5_9ACTN</name>
<dbReference type="RefSeq" id="WP_161894795.1">
    <property type="nucleotide sequence ID" value="NZ_BJOV01000003.1"/>
</dbReference>
<proteinExistence type="predicted"/>
<reference evidence="4" key="1">
    <citation type="submission" date="2019-06" db="EMBL/GenBank/DDBJ databases">
        <title>Gordonia isolated from sludge of a wastewater treatment plant.</title>
        <authorList>
            <person name="Tamura T."/>
            <person name="Aoyama K."/>
            <person name="Kang Y."/>
            <person name="Saito S."/>
            <person name="Akiyama N."/>
            <person name="Yazawa K."/>
            <person name="Gonoi T."/>
            <person name="Mikami Y."/>
        </authorList>
    </citation>
    <scope>NUCLEOTIDE SEQUENCE [LARGE SCALE GENOMIC DNA]</scope>
    <source>
        <strain evidence="4">NBRC 107696</strain>
    </source>
</reference>
<organism evidence="3 4">
    <name type="scientific">Gordonia spumicola</name>
    <dbReference type="NCBI Taxonomy" id="589161"/>
    <lineage>
        <taxon>Bacteria</taxon>
        <taxon>Bacillati</taxon>
        <taxon>Actinomycetota</taxon>
        <taxon>Actinomycetes</taxon>
        <taxon>Mycobacteriales</taxon>
        <taxon>Gordoniaceae</taxon>
        <taxon>Gordonia</taxon>
    </lineage>
</organism>
<accession>A0A7I9V6L5</accession>
<evidence type="ECO:0008006" key="5">
    <source>
        <dbReference type="Google" id="ProtNLM"/>
    </source>
</evidence>
<sequence length="208" mass="21661">MRRVAVVVGAALLVAGCSTPESAERAPSPPRAKRLATSACDEPSATGKVERQGYDLRFTRGSMRVKVSLAGSEQCVEFAKWGDPNPEVPPDSLLFTFSGGRGDGAQLEFLSVDLAGGKLPDTRPLGKLNHPINATVGVSIGGTYYTSSTCSLTLTSSNAHRAAGRFDCPTAVSQAANPLDPSDDVSYDDPSTAPTATTAALSGRFDVR</sequence>
<evidence type="ECO:0000256" key="2">
    <source>
        <dbReference type="SAM" id="SignalP"/>
    </source>
</evidence>
<evidence type="ECO:0000256" key="1">
    <source>
        <dbReference type="SAM" id="MobiDB-lite"/>
    </source>
</evidence>
<dbReference type="AlphaFoldDB" id="A0A7I9V6L5"/>
<feature type="region of interest" description="Disordered" evidence="1">
    <location>
        <begin position="174"/>
        <end position="196"/>
    </location>
</feature>
<feature type="signal peptide" evidence="2">
    <location>
        <begin position="1"/>
        <end position="23"/>
    </location>
</feature>
<protein>
    <recommendedName>
        <fullName evidence="5">Lipoprotein</fullName>
    </recommendedName>
</protein>
<dbReference type="EMBL" id="BJOV01000003">
    <property type="protein sequence ID" value="GEE00927.1"/>
    <property type="molecule type" value="Genomic_DNA"/>
</dbReference>
<comment type="caution">
    <text evidence="3">The sequence shown here is derived from an EMBL/GenBank/DDBJ whole genome shotgun (WGS) entry which is preliminary data.</text>
</comment>
<gene>
    <name evidence="3" type="ORF">nbrc107696_13730</name>
</gene>
<feature type="chain" id="PRO_5029489410" description="Lipoprotein" evidence="2">
    <location>
        <begin position="24"/>
        <end position="208"/>
    </location>
</feature>
<dbReference type="PROSITE" id="PS51257">
    <property type="entry name" value="PROKAR_LIPOPROTEIN"/>
    <property type="match status" value="1"/>
</dbReference>
<keyword evidence="4" id="KW-1185">Reference proteome</keyword>
<dbReference type="Proteomes" id="UP000444960">
    <property type="component" value="Unassembled WGS sequence"/>
</dbReference>
<evidence type="ECO:0000313" key="4">
    <source>
        <dbReference type="Proteomes" id="UP000444960"/>
    </source>
</evidence>
<dbReference type="OrthoDB" id="4578175at2"/>